<evidence type="ECO:0000313" key="3">
    <source>
        <dbReference type="Proteomes" id="UP000035017"/>
    </source>
</evidence>
<organism evidence="2 3">
    <name type="scientific">Agrobacterium tumefaciens</name>
    <dbReference type="NCBI Taxonomy" id="358"/>
    <lineage>
        <taxon>Bacteria</taxon>
        <taxon>Pseudomonadati</taxon>
        <taxon>Pseudomonadota</taxon>
        <taxon>Alphaproteobacteria</taxon>
        <taxon>Hyphomicrobiales</taxon>
        <taxon>Rhizobiaceae</taxon>
        <taxon>Rhizobium/Agrobacterium group</taxon>
        <taxon>Agrobacterium</taxon>
        <taxon>Agrobacterium tumefaciens complex</taxon>
    </lineage>
</organism>
<proteinExistence type="predicted"/>
<dbReference type="InterPro" id="IPR021265">
    <property type="entry name" value="DUF2842"/>
</dbReference>
<evidence type="ECO:0000313" key="2">
    <source>
        <dbReference type="EMBL" id="KIQ01427.1"/>
    </source>
</evidence>
<accession>A0A0D0KW50</accession>
<keyword evidence="1" id="KW-0812">Transmembrane</keyword>
<comment type="caution">
    <text evidence="2">The sequence shown here is derived from an EMBL/GenBank/DDBJ whole genome shotgun (WGS) entry which is preliminary data.</text>
</comment>
<protein>
    <recommendedName>
        <fullName evidence="4">DUF2842 domain-containing protein</fullName>
    </recommendedName>
</protein>
<dbReference type="Proteomes" id="UP000035017">
    <property type="component" value="Unassembled WGS sequence"/>
</dbReference>
<keyword evidence="1" id="KW-1133">Transmembrane helix</keyword>
<sequence length="70" mass="7896">MPQRLRSFIGTIIIICLVIAYAVVATSFATAALSTQPWWVHLSYFMATGLLWIVPAMFIIRWMAGPKPQK</sequence>
<feature type="transmembrane region" description="Helical" evidence="1">
    <location>
        <begin position="12"/>
        <end position="32"/>
    </location>
</feature>
<name>A0A0D0KW50_AGRTU</name>
<dbReference type="Pfam" id="PF11003">
    <property type="entry name" value="DUF2842"/>
    <property type="match status" value="1"/>
</dbReference>
<reference evidence="2 3" key="1">
    <citation type="submission" date="2014-12" db="EMBL/GenBank/DDBJ databases">
        <title>16Stimator: statistical estimation of ribosomal gene copy numbers from draft genome assemblies.</title>
        <authorList>
            <person name="Perisin M.A."/>
            <person name="Vetter M."/>
            <person name="Gilbert J.A."/>
            <person name="Bergelson J."/>
        </authorList>
    </citation>
    <scope>NUCLEOTIDE SEQUENCE [LARGE SCALE GENOMIC DNA]</scope>
    <source>
        <strain evidence="2 3">MEJ076</strain>
    </source>
</reference>
<gene>
    <name evidence="2" type="ORF">RU07_15105</name>
</gene>
<keyword evidence="1" id="KW-0472">Membrane</keyword>
<dbReference type="OrthoDB" id="7510023at2"/>
<evidence type="ECO:0000256" key="1">
    <source>
        <dbReference type="SAM" id="Phobius"/>
    </source>
</evidence>
<dbReference type="AlphaFoldDB" id="A0A0D0KW50"/>
<feature type="transmembrane region" description="Helical" evidence="1">
    <location>
        <begin position="38"/>
        <end position="60"/>
    </location>
</feature>
<dbReference type="EMBL" id="JXQV01000013">
    <property type="protein sequence ID" value="KIQ01427.1"/>
    <property type="molecule type" value="Genomic_DNA"/>
</dbReference>
<evidence type="ECO:0008006" key="4">
    <source>
        <dbReference type="Google" id="ProtNLM"/>
    </source>
</evidence>